<reference evidence="1 2" key="1">
    <citation type="submission" date="2019-12" db="EMBL/GenBank/DDBJ databases">
        <authorList>
            <person name="Huq M.A."/>
        </authorList>
    </citation>
    <scope>NUCLEOTIDE SEQUENCE [LARGE SCALE GENOMIC DNA]</scope>
    <source>
        <strain evidence="1 2">MAH-20</strain>
    </source>
</reference>
<organism evidence="1 2">
    <name type="scientific">Sphingomonas horti</name>
    <dbReference type="NCBI Taxonomy" id="2682842"/>
    <lineage>
        <taxon>Bacteria</taxon>
        <taxon>Pseudomonadati</taxon>
        <taxon>Pseudomonadota</taxon>
        <taxon>Alphaproteobacteria</taxon>
        <taxon>Sphingomonadales</taxon>
        <taxon>Sphingomonadaceae</taxon>
        <taxon>Sphingomonas</taxon>
    </lineage>
</organism>
<accession>A0A6I4IXE7</accession>
<proteinExistence type="predicted"/>
<dbReference type="AlphaFoldDB" id="A0A6I4IXE7"/>
<comment type="caution">
    <text evidence="1">The sequence shown here is derived from an EMBL/GenBank/DDBJ whole genome shotgun (WGS) entry which is preliminary data.</text>
</comment>
<keyword evidence="2" id="KW-1185">Reference proteome</keyword>
<evidence type="ECO:0000313" key="2">
    <source>
        <dbReference type="Proteomes" id="UP000441389"/>
    </source>
</evidence>
<protein>
    <submittedName>
        <fullName evidence="1">Uncharacterized protein</fullName>
    </submittedName>
</protein>
<sequence>MPVPAQPKRDWSSVPIEAIIDREFGLSPELKSGASAYADMLGEWRQSGDDVQFLERLLDHAGACYRNSGQPQAHLYTFSDGAVNYLYDMVLDRVVLVWGVSRTVAPNSRDDAYHAGYPSAGKDTDKGHAWSHAQGGREGGPNYFRQARRLNQGRSVNGKLWRAIESYLAANAGLSAFIRLIYATQNQGDRPDEVEYGIVSSTGQFRAVIFPNS</sequence>
<dbReference type="EMBL" id="WQMS01000001">
    <property type="protein sequence ID" value="MVO76809.1"/>
    <property type="molecule type" value="Genomic_DNA"/>
</dbReference>
<evidence type="ECO:0000313" key="1">
    <source>
        <dbReference type="EMBL" id="MVO76809.1"/>
    </source>
</evidence>
<dbReference type="Proteomes" id="UP000441389">
    <property type="component" value="Unassembled WGS sequence"/>
</dbReference>
<gene>
    <name evidence="1" type="ORF">GON01_02485</name>
</gene>
<dbReference type="RefSeq" id="WP_157025637.1">
    <property type="nucleotide sequence ID" value="NZ_WQMS01000001.1"/>
</dbReference>
<name>A0A6I4IXE7_9SPHN</name>